<dbReference type="InterPro" id="IPR019410">
    <property type="entry name" value="Methyltransf_16"/>
</dbReference>
<dbReference type="EMBL" id="OZ037944">
    <property type="protein sequence ID" value="CAL1694808.1"/>
    <property type="molecule type" value="Genomic_DNA"/>
</dbReference>
<evidence type="ECO:0008006" key="4">
    <source>
        <dbReference type="Google" id="ProtNLM"/>
    </source>
</evidence>
<proteinExistence type="predicted"/>
<dbReference type="Proteomes" id="UP001497453">
    <property type="component" value="Chromosome 1"/>
</dbReference>
<organism evidence="2 3">
    <name type="scientific">Somion occarium</name>
    <dbReference type="NCBI Taxonomy" id="3059160"/>
    <lineage>
        <taxon>Eukaryota</taxon>
        <taxon>Fungi</taxon>
        <taxon>Dikarya</taxon>
        <taxon>Basidiomycota</taxon>
        <taxon>Agaricomycotina</taxon>
        <taxon>Agaricomycetes</taxon>
        <taxon>Polyporales</taxon>
        <taxon>Cerrenaceae</taxon>
        <taxon>Somion</taxon>
    </lineage>
</organism>
<dbReference type="SUPFAM" id="SSF53335">
    <property type="entry name" value="S-adenosyl-L-methionine-dependent methyltransferases"/>
    <property type="match status" value="1"/>
</dbReference>
<accession>A0ABP1CJD3</accession>
<dbReference type="PANTHER" id="PTHR14614">
    <property type="entry name" value="HEPATOCELLULAR CARCINOMA-ASSOCIATED ANTIGEN"/>
    <property type="match status" value="1"/>
</dbReference>
<gene>
    <name evidence="2" type="ORF">GFSPODELE1_LOCUS473</name>
</gene>
<evidence type="ECO:0000313" key="2">
    <source>
        <dbReference type="EMBL" id="CAL1694808.1"/>
    </source>
</evidence>
<name>A0ABP1CJD3_9APHY</name>
<evidence type="ECO:0000256" key="1">
    <source>
        <dbReference type="SAM" id="MobiDB-lite"/>
    </source>
</evidence>
<dbReference type="Pfam" id="PF10294">
    <property type="entry name" value="Methyltransf_16"/>
    <property type="match status" value="1"/>
</dbReference>
<dbReference type="Gene3D" id="3.40.50.150">
    <property type="entry name" value="Vaccinia Virus protein VP39"/>
    <property type="match status" value="1"/>
</dbReference>
<protein>
    <recommendedName>
        <fullName evidence="4">S-adenosylmethionine-dependent methyltransferase</fullName>
    </recommendedName>
</protein>
<evidence type="ECO:0000313" key="3">
    <source>
        <dbReference type="Proteomes" id="UP001497453"/>
    </source>
</evidence>
<feature type="region of interest" description="Disordered" evidence="1">
    <location>
        <begin position="69"/>
        <end position="102"/>
    </location>
</feature>
<feature type="compositionally biased region" description="Acidic residues" evidence="1">
    <location>
        <begin position="77"/>
        <end position="86"/>
    </location>
</feature>
<dbReference type="InterPro" id="IPR029063">
    <property type="entry name" value="SAM-dependent_MTases_sf"/>
</dbReference>
<sequence length="420" mass="46045">MAYSANRYTKPVPPTSNLPPLARLSSSSLSQIKNALHNLRTLYFSSHISTTPPIPLRALPKHLIHDTTVPDSGYASAEEDEDDGMTDFEPSRSSEGNDDDEDIAILRADTFEREFAVRWLTGFTARSDTWVYSPDVIDEMEESARAEVVDEAASLLALFAGGDEEEALTRTFIFPLRTGKHVEVELNDAPLLSEDHTSVGLQSWASSILLAERLCADSAAFDLSVDGKCGGRILELGAGTGLLSIAITKLQRICHEPANDANSIIVATDYHPSVLANLKANVSHNFPSSPVPPIQVLPLDWQYPVYDAPFDKVFDVIIAADVIYHPEHAQWIRNCASRLLRRPSPDREGGVFWLIIPVRSTGRHEGMGATVDAVFPSLSDCKPSDEMELAIFQKDTIGRLGGVGRADESAYLLFKIGWVS</sequence>
<dbReference type="CDD" id="cd02440">
    <property type="entry name" value="AdoMet_MTases"/>
    <property type="match status" value="1"/>
</dbReference>
<reference evidence="3" key="1">
    <citation type="submission" date="2024-04" db="EMBL/GenBank/DDBJ databases">
        <authorList>
            <person name="Shaw F."/>
            <person name="Minotto A."/>
        </authorList>
    </citation>
    <scope>NUCLEOTIDE SEQUENCE [LARGE SCALE GENOMIC DNA]</scope>
</reference>
<dbReference type="PANTHER" id="PTHR14614:SF147">
    <property type="entry name" value="S-ADENOSYLMETHIONINE-DEPENDENT METHYLTRANSFERASE OF THE SEVEN BETA-STRAND FAMILY"/>
    <property type="match status" value="1"/>
</dbReference>
<keyword evidence="3" id="KW-1185">Reference proteome</keyword>